<dbReference type="Proteomes" id="UP001273209">
    <property type="component" value="Unassembled WGS sequence"/>
</dbReference>
<feature type="repeat" description="ANK" evidence="2">
    <location>
        <begin position="945"/>
        <end position="973"/>
    </location>
</feature>
<evidence type="ECO:0000259" key="6">
    <source>
        <dbReference type="Pfam" id="PF23395"/>
    </source>
</evidence>
<feature type="domain" description="NWD NACHT-NTPase N-terminal" evidence="4">
    <location>
        <begin position="92"/>
        <end position="314"/>
    </location>
</feature>
<dbReference type="InterPro" id="IPR055528">
    <property type="entry name" value="DUF7102"/>
</dbReference>
<dbReference type="PANTHER" id="PTHR10039:SF16">
    <property type="entry name" value="GPI INOSITOL-DEACYLASE"/>
    <property type="match status" value="1"/>
</dbReference>
<dbReference type="InterPro" id="IPR027417">
    <property type="entry name" value="P-loop_NTPase"/>
</dbReference>
<dbReference type="PANTHER" id="PTHR10039">
    <property type="entry name" value="AMELOGENIN"/>
    <property type="match status" value="1"/>
</dbReference>
<feature type="repeat" description="ANK" evidence="2">
    <location>
        <begin position="1483"/>
        <end position="1512"/>
    </location>
</feature>
<feature type="domain" description="SAM-like" evidence="6">
    <location>
        <begin position="2361"/>
        <end position="2421"/>
    </location>
</feature>
<dbReference type="GeneID" id="87915914"/>
<evidence type="ECO:0000259" key="7">
    <source>
        <dbReference type="Pfam" id="PF24883"/>
    </source>
</evidence>
<dbReference type="SUPFAM" id="SSF52540">
    <property type="entry name" value="P-loop containing nucleoside triphosphate hydrolases"/>
    <property type="match status" value="1"/>
</dbReference>
<feature type="region of interest" description="Disordered" evidence="3">
    <location>
        <begin position="2080"/>
        <end position="2101"/>
    </location>
</feature>
<dbReference type="Pfam" id="PF00023">
    <property type="entry name" value="Ank"/>
    <property type="match status" value="1"/>
</dbReference>
<organism evidence="8 9">
    <name type="scientific">Trichoderma aggressivum f. europaeum</name>
    <dbReference type="NCBI Taxonomy" id="173218"/>
    <lineage>
        <taxon>Eukaryota</taxon>
        <taxon>Fungi</taxon>
        <taxon>Dikarya</taxon>
        <taxon>Ascomycota</taxon>
        <taxon>Pezizomycotina</taxon>
        <taxon>Sordariomycetes</taxon>
        <taxon>Hypocreomycetidae</taxon>
        <taxon>Hypocreales</taxon>
        <taxon>Hypocreaceae</taxon>
        <taxon>Trichoderma</taxon>
    </lineage>
</organism>
<feature type="repeat" description="ANK" evidence="2">
    <location>
        <begin position="1298"/>
        <end position="1327"/>
    </location>
</feature>
<dbReference type="SMART" id="SM00248">
    <property type="entry name" value="ANK"/>
    <property type="match status" value="15"/>
</dbReference>
<dbReference type="InterPro" id="IPR036770">
    <property type="entry name" value="Ankyrin_rpt-contain_sf"/>
</dbReference>
<evidence type="ECO:0000256" key="3">
    <source>
        <dbReference type="SAM" id="MobiDB-lite"/>
    </source>
</evidence>
<evidence type="ECO:0000256" key="1">
    <source>
        <dbReference type="ARBA" id="ARBA00022737"/>
    </source>
</evidence>
<feature type="compositionally biased region" description="Polar residues" evidence="3">
    <location>
        <begin position="21"/>
        <end position="44"/>
    </location>
</feature>
<keyword evidence="9" id="KW-1185">Reference proteome</keyword>
<keyword evidence="2" id="KW-0040">ANK repeat</keyword>
<evidence type="ECO:0000256" key="2">
    <source>
        <dbReference type="PROSITE-ProRule" id="PRU00023"/>
    </source>
</evidence>
<feature type="repeat" description="ANK" evidence="2">
    <location>
        <begin position="1193"/>
        <end position="1225"/>
    </location>
</feature>
<protein>
    <recommendedName>
        <fullName evidence="10">NACHT domain-containing protein</fullName>
    </recommendedName>
</protein>
<gene>
    <name evidence="8" type="ORF">Triagg1_189</name>
</gene>
<evidence type="ECO:0000313" key="9">
    <source>
        <dbReference type="Proteomes" id="UP001273209"/>
    </source>
</evidence>
<dbReference type="Pfam" id="PF24883">
    <property type="entry name" value="NPHP3_N"/>
    <property type="match status" value="1"/>
</dbReference>
<feature type="compositionally biased region" description="Basic and acidic residues" evidence="3">
    <location>
        <begin position="1"/>
        <end position="20"/>
    </location>
</feature>
<feature type="repeat" description="ANK" evidence="2">
    <location>
        <begin position="1047"/>
        <end position="1077"/>
    </location>
</feature>
<reference evidence="8" key="1">
    <citation type="submission" date="2023-11" db="EMBL/GenBank/DDBJ databases">
        <title>The genome sequences of three competitors of mushroom-forming fungi.</title>
        <authorList>
            <person name="Beijen E."/>
            <person name="Ohm R.A."/>
        </authorList>
    </citation>
    <scope>NUCLEOTIDE SEQUENCE</scope>
    <source>
        <strain evidence="8">CBS 100526</strain>
    </source>
</reference>
<dbReference type="Pfam" id="PF17100">
    <property type="entry name" value="NACHT_N"/>
    <property type="match status" value="1"/>
</dbReference>
<dbReference type="SUPFAM" id="SSF48403">
    <property type="entry name" value="Ankyrin repeat"/>
    <property type="match status" value="2"/>
</dbReference>
<evidence type="ECO:0000259" key="4">
    <source>
        <dbReference type="Pfam" id="PF17100"/>
    </source>
</evidence>
<feature type="region of interest" description="Disordered" evidence="3">
    <location>
        <begin position="1"/>
        <end position="81"/>
    </location>
</feature>
<sequence>MGLGKLKEKLRIGISKRKDNQGGTSIAQPVQEDSGSETNTSSIKKPNHNDLVVESEGSSRQSKPISMNHIDKSNLPEKSLPNLNENVESIRELWSLAYERLRREDPQLINDYENKARESLTAGLGYTIGSKTSIRERMDAILRSKMDENNRDAWKIKFGGSEVQVKNLVQPVLGVVNWANEYITGALKPNPYASIAWVGVSLILPLFMHPSEQGTSLAKGLEYISSLIVQSRMREDLYVRRYEATTHGRELPQLSHVVYKDSLEMLYRSILRFQATSYCYYAHNAAFRLGLDIVKWDDWSLLLGQIQEQERQFAAVENLWRDMKYDEESSAAERRHQETLHHWGKIGTDLSSLRSAVERAQDESSRRHVLRWLCDVDPSEMYNAARDKHKAGTGDWLTKESEEFKAWEASPASLLWLHGKAGSGKSVLSSVVIKHLQDQNATDPSTALAYFFFSFSDLEKQKVNNMLSSLVKQLCSRRPDTPPPIQSLNEYMEKGQRPDTQTLEAMLTAVARGFSAVHIVIDALDECPTLQGERKKLLSSLRRIITAAPANFHVLCTSRKEADIDAIMSFLLSPSSNTAAIDLTIRRDVLDRDIGMFIDLTLASEEYSSWPEVIKKEARDSLIEKADGMFQYVFFQLEALQQLSSASLVRKALQELPTGLDATYDRLLLSLDLAFQSQIISCLKWLAFSNEVLLLEQLAEIFILYPNRTLPFDEEGRLFHSADVLKYLSSLIVVQENWEQDSGTSAGSSDGCFVAYVRLAHFSVKEYLVSNRIAEGSAKVFSFGEADAHLHIAHCCLAYHLQHTATTEYNRWELKLMSYAAANWPLHLEMVPRASWPAEVTQVATRALAARSASLDLMIEENKWVHYYAKHSSPTMRLRPQCYTAQRGFLQLTEMIFSHMNIYSTQEDLNVALHDAAYGGSIAVVQFCLGKGAEVNSEREFFGDALQAAAYMGHDTIVNILLDKGADINAQRGNWGSALQAAADGARPHVLKLLVSRGADIDLPSNESGCVLTSAMRFGSHLYWDCFLYLVDAGANLNRRGGDIYGTALHKAAADQHLSTHFHLLLERGADVNAPGGEYGYPLQAACAQSDRSQTVTTSEIYQAVKLLLDRGADVNAKGGKYGNALQAACAARTKDYALITLLLDRGADVNAKGGKYGNALQAVCAGSYYSYPLTSVKLLIRRGADINAEGGHYGTALQAACGNSGKDVVQILLEKGADVTIQGGEYGSALAAASGAWSSAETVQLLLDHGADINATATGGEIGNAINAVIHSRNTKLLGLLLDGGADIDAQGGIYGTALQRACAEGSLEMVRLLLTRGANVNAQGGKYGTALQAVCAHAFEYNSPTITIFNLLLEYGADVHTQGGSFGSTWHAAAAQTESDILSALQQLLDRGVDVNDSRGTQHPTALQAALAFETRSNHYAAVDRIRFLLDRGADASLAAGIYGFPLQSACAIEFGGYVAAFLLDNCSGLDVNRQGGLFGSALQAAAWAGQTGSVKILLSKGADVNARGGKYGSALNAAVVKGYWDIVEDADEAWLSLIREESGQGAIESMTPAPGKPIERTETADEYGRRENCFKNHRRHPFTFQSHVTDIQSARETAEKDGFVSQPGLKMVPLPNPQLTGDVFDQHQHHRENLEKLLHDSPSKISLSASNSLTKELLFPVGELDLGSCHESDLQEYLDQVHTKRYSDPFKQWIPFACTRPDKDESISFPPGLTWLWELLHRELDKDAPDLSEAAANLVSEQSKSLIASEHEILLLQQTPIKPYQYSCLDPISPPLSPVSDDTAPFIPNSGAAVVDLVSEPSSPDRIVLEAIQRDMDSDPIISSTFMTSPIAGELPQLFQTCYPLFREAEVEAPVVLTSSDTLSETNALTDIHLPLIGDDDESVSKSLEETGNFEDAFMTLLEDRHYYANQLVNQESFYPADSLCRATVPLLDFDIPPPEWSLRHFTAKTHFAFLRKSIPHCFNILSIPRDPSSESSLRWAVFPLDKMQPIMVDEIAVADDIIAKYLSLDSTSLLSSLDFVSIKPSLDVLCIQQDEEVESVYSLNDEPDEAPPASTQHHENPNWMNLEQGNKTCISEDSHKVNRPTRRKLDDDGPRLLPKSYDTSATSILLHNFMELRGMKRPRLGTEPAAMSQYTVAGTLPSIPRSEISATNDRDTVPLQMAEEMPPVPIPYIEIPSEKASFIISVDLARPILRKLENMWAPEKLIDVDFSRHNTTVLLPGVTQSKEVVSPLSFEADISLSPSTGIIITNILKVKQRSLPGSQSQTPLRERVQKVSQRYETLIVLVSESQPKGEYMGTMAPSDTAAYAEFSSFAVALDGDVDVHFIPGATETMASWVLAFMCRYSPRSAALSRFLSSEETPWEIFLRRAGMNIIAAKVLSKTLFEQGGVSGLAVFLNMPVPERVARFGPLVGGEKGLLLTAKVIDRRWGD</sequence>
<dbReference type="EMBL" id="JAWRVG010000001">
    <property type="protein sequence ID" value="KAK4085199.1"/>
    <property type="molecule type" value="Genomic_DNA"/>
</dbReference>
<dbReference type="InterPro" id="IPR031359">
    <property type="entry name" value="NACHT_N"/>
</dbReference>
<feature type="repeat" description="ANK" evidence="2">
    <location>
        <begin position="908"/>
        <end position="940"/>
    </location>
</feature>
<feature type="domain" description="DUF7102" evidence="5">
    <location>
        <begin position="2185"/>
        <end position="2351"/>
    </location>
</feature>
<dbReference type="Pfam" id="PF23395">
    <property type="entry name" value="SAM_6"/>
    <property type="match status" value="1"/>
</dbReference>
<evidence type="ECO:0000313" key="8">
    <source>
        <dbReference type="EMBL" id="KAK4085199.1"/>
    </source>
</evidence>
<keyword evidence="1" id="KW-0677">Repeat</keyword>
<dbReference type="PROSITE" id="PS50088">
    <property type="entry name" value="ANK_REPEAT"/>
    <property type="match status" value="7"/>
</dbReference>
<dbReference type="PROSITE" id="PS50297">
    <property type="entry name" value="ANK_REP_REGION"/>
    <property type="match status" value="3"/>
</dbReference>
<dbReference type="RefSeq" id="XP_062760539.1">
    <property type="nucleotide sequence ID" value="XM_062896897.1"/>
</dbReference>
<feature type="compositionally biased region" description="Polar residues" evidence="3">
    <location>
        <begin position="56"/>
        <end position="65"/>
    </location>
</feature>
<comment type="caution">
    <text evidence="8">The sequence shown here is derived from an EMBL/GenBank/DDBJ whole genome shotgun (WGS) entry which is preliminary data.</text>
</comment>
<dbReference type="Gene3D" id="1.25.40.20">
    <property type="entry name" value="Ankyrin repeat-containing domain"/>
    <property type="match status" value="4"/>
</dbReference>
<dbReference type="InterPro" id="IPR057559">
    <property type="entry name" value="SAM_6"/>
</dbReference>
<feature type="repeat" description="ANK" evidence="2">
    <location>
        <begin position="974"/>
        <end position="1006"/>
    </location>
</feature>
<dbReference type="InterPro" id="IPR002110">
    <property type="entry name" value="Ankyrin_rpt"/>
</dbReference>
<dbReference type="InterPro" id="IPR056884">
    <property type="entry name" value="NPHP3-like_N"/>
</dbReference>
<dbReference type="Gene3D" id="3.40.50.300">
    <property type="entry name" value="P-loop containing nucleotide triphosphate hydrolases"/>
    <property type="match status" value="1"/>
</dbReference>
<accession>A0AAE1IN01</accession>
<evidence type="ECO:0008006" key="10">
    <source>
        <dbReference type="Google" id="ProtNLM"/>
    </source>
</evidence>
<evidence type="ECO:0000259" key="5">
    <source>
        <dbReference type="Pfam" id="PF23394"/>
    </source>
</evidence>
<feature type="domain" description="Nephrocystin 3-like N-terminal" evidence="7">
    <location>
        <begin position="392"/>
        <end position="559"/>
    </location>
</feature>
<dbReference type="Pfam" id="PF23394">
    <property type="entry name" value="DUF7102"/>
    <property type="match status" value="1"/>
</dbReference>
<name>A0AAE1IN01_9HYPO</name>
<dbReference type="Pfam" id="PF12796">
    <property type="entry name" value="Ank_2"/>
    <property type="match status" value="3"/>
</dbReference>
<proteinExistence type="predicted"/>